<dbReference type="Proteomes" id="UP001454036">
    <property type="component" value="Unassembled WGS sequence"/>
</dbReference>
<dbReference type="Gene3D" id="3.60.10.10">
    <property type="entry name" value="Endonuclease/exonuclease/phosphatase"/>
    <property type="match status" value="1"/>
</dbReference>
<accession>A0AAV3Q7Q5</accession>
<dbReference type="AlphaFoldDB" id="A0AAV3Q7Q5"/>
<dbReference type="InterPro" id="IPR036691">
    <property type="entry name" value="Endo/exonu/phosph_ase_sf"/>
</dbReference>
<sequence length="513" mass="57924">MPILFLPSHYPNYNLLSILGLSPSILCPRSFILGPHPSSVFCINSPHPRWSHSVNANSYISNSDGFTTLPLKLNQHSSSIVEVWGTSILPSKRQRTLGFQLQDDIILEPLLKCQKLVAGFLLVQTEKNHELFGKLFDFELRSCEIKIVCNDSTILEAINEALRISNDKSGPDWKVSNYVGLVAKFPSEKGVMKRKRKEVDEHGMEADLVGMSKKRCKFGGDCSLDDKDPCCSRLDPIMGAMDLRIPFEPGFELPFQAFDFKLCSFLICDCFVVKFYDSLNFGDCSKNNPNIIMKILSWNCQGLGQSSTVHLIASLVMYHKPDILFLCETLCSKSTVDTHLSRLKFPVSFDFNAIGTNEGLWLGVSSNVNINLIFSSKNLILIESFTENNQSWFLGGIYGNPKLNLREETWKSISNTLEPFINKPILFCGDYNQVLTNFDKFSTPFSLIPGSNHLLNLINKFGLEDLGYLGAKFTWSGIRNKIKIYEKLNHAMSNFEWSSEFSFSTCLCLPIQR</sequence>
<proteinExistence type="predicted"/>
<dbReference type="PANTHER" id="PTHR35218">
    <property type="entry name" value="RNASE H DOMAIN-CONTAINING PROTEIN"/>
    <property type="match status" value="1"/>
</dbReference>
<dbReference type="EMBL" id="BAABME010003408">
    <property type="protein sequence ID" value="GAA0158675.1"/>
    <property type="molecule type" value="Genomic_DNA"/>
</dbReference>
<dbReference type="SUPFAM" id="SSF56219">
    <property type="entry name" value="DNase I-like"/>
    <property type="match status" value="1"/>
</dbReference>
<protein>
    <recommendedName>
        <fullName evidence="3">Endonuclease/exonuclease/phosphatase domain-containing protein</fullName>
    </recommendedName>
</protein>
<gene>
    <name evidence="1" type="ORF">LIER_15635</name>
</gene>
<name>A0AAV3Q7Q5_LITER</name>
<keyword evidence="2" id="KW-1185">Reference proteome</keyword>
<dbReference type="PANTHER" id="PTHR35218:SF9">
    <property type="entry name" value="ENDONUCLEASE_EXONUCLEASE_PHOSPHATASE DOMAIN-CONTAINING PROTEIN"/>
    <property type="match status" value="1"/>
</dbReference>
<evidence type="ECO:0000313" key="2">
    <source>
        <dbReference type="Proteomes" id="UP001454036"/>
    </source>
</evidence>
<evidence type="ECO:0008006" key="3">
    <source>
        <dbReference type="Google" id="ProtNLM"/>
    </source>
</evidence>
<reference evidence="1 2" key="1">
    <citation type="submission" date="2024-01" db="EMBL/GenBank/DDBJ databases">
        <title>The complete chloroplast genome sequence of Lithospermum erythrorhizon: insights into the phylogenetic relationship among Boraginaceae species and the maternal lineages of purple gromwells.</title>
        <authorList>
            <person name="Okada T."/>
            <person name="Watanabe K."/>
        </authorList>
    </citation>
    <scope>NUCLEOTIDE SEQUENCE [LARGE SCALE GENOMIC DNA]</scope>
</reference>
<organism evidence="1 2">
    <name type="scientific">Lithospermum erythrorhizon</name>
    <name type="common">Purple gromwell</name>
    <name type="synonym">Lithospermum officinale var. erythrorhizon</name>
    <dbReference type="NCBI Taxonomy" id="34254"/>
    <lineage>
        <taxon>Eukaryota</taxon>
        <taxon>Viridiplantae</taxon>
        <taxon>Streptophyta</taxon>
        <taxon>Embryophyta</taxon>
        <taxon>Tracheophyta</taxon>
        <taxon>Spermatophyta</taxon>
        <taxon>Magnoliopsida</taxon>
        <taxon>eudicotyledons</taxon>
        <taxon>Gunneridae</taxon>
        <taxon>Pentapetalae</taxon>
        <taxon>asterids</taxon>
        <taxon>lamiids</taxon>
        <taxon>Boraginales</taxon>
        <taxon>Boraginaceae</taxon>
        <taxon>Boraginoideae</taxon>
        <taxon>Lithospermeae</taxon>
        <taxon>Lithospermum</taxon>
    </lineage>
</organism>
<evidence type="ECO:0000313" key="1">
    <source>
        <dbReference type="EMBL" id="GAA0158675.1"/>
    </source>
</evidence>
<comment type="caution">
    <text evidence="1">The sequence shown here is derived from an EMBL/GenBank/DDBJ whole genome shotgun (WGS) entry which is preliminary data.</text>
</comment>